<dbReference type="OrthoDB" id="86125at2"/>
<reference evidence="2 3" key="1">
    <citation type="submission" date="2019-02" db="EMBL/GenBank/DDBJ databases">
        <title>Deep-cultivation of Planctomycetes and their phenomic and genomic characterization uncovers novel biology.</title>
        <authorList>
            <person name="Wiegand S."/>
            <person name="Jogler M."/>
            <person name="Boedeker C."/>
            <person name="Pinto D."/>
            <person name="Vollmers J."/>
            <person name="Rivas-Marin E."/>
            <person name="Kohn T."/>
            <person name="Peeters S.H."/>
            <person name="Heuer A."/>
            <person name="Rast P."/>
            <person name="Oberbeckmann S."/>
            <person name="Bunk B."/>
            <person name="Jeske O."/>
            <person name="Meyerdierks A."/>
            <person name="Storesund J.E."/>
            <person name="Kallscheuer N."/>
            <person name="Luecker S."/>
            <person name="Lage O.M."/>
            <person name="Pohl T."/>
            <person name="Merkel B.J."/>
            <person name="Hornburger P."/>
            <person name="Mueller R.-W."/>
            <person name="Bruemmer F."/>
            <person name="Labrenz M."/>
            <person name="Spormann A.M."/>
            <person name="Op den Camp H."/>
            <person name="Overmann J."/>
            <person name="Amann R."/>
            <person name="Jetten M.S.M."/>
            <person name="Mascher T."/>
            <person name="Medema M.H."/>
            <person name="Devos D.P."/>
            <person name="Kaster A.-K."/>
            <person name="Ovreas L."/>
            <person name="Rohde M."/>
            <person name="Galperin M.Y."/>
            <person name="Jogler C."/>
        </authorList>
    </citation>
    <scope>NUCLEOTIDE SEQUENCE [LARGE SCALE GENOMIC DNA]</scope>
    <source>
        <strain evidence="2 3">FF011L</strain>
    </source>
</reference>
<organism evidence="2 3">
    <name type="scientific">Roseimaritima multifibrata</name>
    <dbReference type="NCBI Taxonomy" id="1930274"/>
    <lineage>
        <taxon>Bacteria</taxon>
        <taxon>Pseudomonadati</taxon>
        <taxon>Planctomycetota</taxon>
        <taxon>Planctomycetia</taxon>
        <taxon>Pirellulales</taxon>
        <taxon>Pirellulaceae</taxon>
        <taxon>Roseimaritima</taxon>
    </lineage>
</organism>
<gene>
    <name evidence="2" type="ORF">FF011L_50400</name>
</gene>
<feature type="transmembrane region" description="Helical" evidence="1">
    <location>
        <begin position="140"/>
        <end position="158"/>
    </location>
</feature>
<dbReference type="PANTHER" id="PTHR30354:SF7">
    <property type="entry name" value="BLL7963 PROTEIN"/>
    <property type="match status" value="1"/>
</dbReference>
<keyword evidence="1" id="KW-1133">Transmembrane helix</keyword>
<dbReference type="PANTHER" id="PTHR30354">
    <property type="entry name" value="GNT FAMILY GLUCONATE TRANSPORTER"/>
    <property type="match status" value="1"/>
</dbReference>
<keyword evidence="1" id="KW-0472">Membrane</keyword>
<evidence type="ECO:0000313" key="2">
    <source>
        <dbReference type="EMBL" id="QDS96232.1"/>
    </source>
</evidence>
<dbReference type="InterPro" id="IPR003474">
    <property type="entry name" value="Glcn_transporter"/>
</dbReference>
<evidence type="ECO:0000256" key="1">
    <source>
        <dbReference type="SAM" id="Phobius"/>
    </source>
</evidence>
<feature type="transmembrane region" description="Helical" evidence="1">
    <location>
        <begin position="232"/>
        <end position="254"/>
    </location>
</feature>
<sequence>MLGIFGIVLSLVLLMLLAYRGYNVLVLAPLMALLAVVLGQQGPLLATYTQIFMQSLGGYLIKYFPLFLLGSIFGKLMGDSGSARSISQFIVARLGQQQAILAVVLSCGILTYGGVSLFVVAFAVYPIAADVFRISGTPKRFIPAAIALGAFTFTMTALPGTPAIQNAIPMPFFGTTPFAAPVLGIIGGAIMLCGGTMWLNFRARRAIAAGESYREPAEELDDPQAGSQTPSFWVAILPILIVITGNFVFSKYLIPNWETPYLSEAKYGATELKSVLGIWSIICGLLLATATLIVLHWKRWTNLQVSINQGTKDSLLPIFNTASEVGYGTVIASLAGFIIVRDYVVNLSPGNPLVSEAIAVTTLAGITGSASGGLSIALETLGATYLQLGEQSGISPELLHRVASMSAGAFDTLPHNGAVITLLAITNLTHRTSYADIFMVAVLIPAIATITVIVVGSMFGSF</sequence>
<evidence type="ECO:0000313" key="3">
    <source>
        <dbReference type="Proteomes" id="UP000320672"/>
    </source>
</evidence>
<dbReference type="Pfam" id="PF02447">
    <property type="entry name" value="GntP_permease"/>
    <property type="match status" value="1"/>
</dbReference>
<feature type="transmembrane region" description="Helical" evidence="1">
    <location>
        <begin position="274"/>
        <end position="295"/>
    </location>
</feature>
<feature type="transmembrane region" description="Helical" evidence="1">
    <location>
        <begin position="437"/>
        <end position="459"/>
    </location>
</feature>
<keyword evidence="3" id="KW-1185">Reference proteome</keyword>
<dbReference type="RefSeq" id="WP_145354405.1">
    <property type="nucleotide sequence ID" value="NZ_CP036262.1"/>
</dbReference>
<dbReference type="AlphaFoldDB" id="A0A517MMY2"/>
<proteinExistence type="predicted"/>
<feature type="transmembrane region" description="Helical" evidence="1">
    <location>
        <begin position="178"/>
        <end position="199"/>
    </location>
</feature>
<name>A0A517MMY2_9BACT</name>
<dbReference type="GO" id="GO:0015128">
    <property type="term" value="F:gluconate transmembrane transporter activity"/>
    <property type="evidence" value="ECO:0007669"/>
    <property type="project" value="InterPro"/>
</dbReference>
<protein>
    <submittedName>
        <fullName evidence="2">Fructuronate transporter</fullName>
    </submittedName>
</protein>
<feature type="transmembrane region" description="Helical" evidence="1">
    <location>
        <begin position="28"/>
        <end position="48"/>
    </location>
</feature>
<accession>A0A517MMY2</accession>
<dbReference type="GO" id="GO:0005886">
    <property type="term" value="C:plasma membrane"/>
    <property type="evidence" value="ECO:0007669"/>
    <property type="project" value="TreeGrafter"/>
</dbReference>
<dbReference type="Proteomes" id="UP000320672">
    <property type="component" value="Chromosome"/>
</dbReference>
<feature type="transmembrane region" description="Helical" evidence="1">
    <location>
        <begin position="98"/>
        <end position="128"/>
    </location>
</feature>
<dbReference type="EMBL" id="CP036262">
    <property type="protein sequence ID" value="QDS96232.1"/>
    <property type="molecule type" value="Genomic_DNA"/>
</dbReference>
<dbReference type="KEGG" id="rml:FF011L_50400"/>
<keyword evidence="1" id="KW-0812">Transmembrane</keyword>
<feature type="transmembrane region" description="Helical" evidence="1">
    <location>
        <begin position="60"/>
        <end position="78"/>
    </location>
</feature>